<dbReference type="STRING" id="7209.A0A1I7VL21"/>
<evidence type="ECO:0000259" key="1">
    <source>
        <dbReference type="PROSITE" id="PS50076"/>
    </source>
</evidence>
<evidence type="ECO:0000313" key="3">
    <source>
        <dbReference type="WBParaSite" id="EN70_3749"/>
    </source>
</evidence>
<reference evidence="3" key="2">
    <citation type="submission" date="2016-11" db="UniProtKB">
        <authorList>
            <consortium name="WormBaseParasite"/>
        </authorList>
    </citation>
    <scope>IDENTIFICATION</scope>
</reference>
<dbReference type="InterPro" id="IPR052763">
    <property type="entry name" value="DnaJ_C4"/>
</dbReference>
<dbReference type="SMART" id="SM00271">
    <property type="entry name" value="DnaJ"/>
    <property type="match status" value="1"/>
</dbReference>
<proteinExistence type="predicted"/>
<dbReference type="Proteomes" id="UP000095285">
    <property type="component" value="Unassembled WGS sequence"/>
</dbReference>
<reference evidence="2" key="1">
    <citation type="submission" date="2012-04" db="EMBL/GenBank/DDBJ databases">
        <title>The Genome Sequence of Loa loa.</title>
        <authorList>
            <consortium name="The Broad Institute Genome Sequencing Platform"/>
            <consortium name="Broad Institute Genome Sequencing Center for Infectious Disease"/>
            <person name="Nutman T.B."/>
            <person name="Fink D.L."/>
            <person name="Russ C."/>
            <person name="Young S."/>
            <person name="Zeng Q."/>
            <person name="Gargeya S."/>
            <person name="Alvarado L."/>
            <person name="Berlin A."/>
            <person name="Chapman S.B."/>
            <person name="Chen Z."/>
            <person name="Freedman E."/>
            <person name="Gellesch M."/>
            <person name="Goldberg J."/>
            <person name="Griggs A."/>
            <person name="Gujja S."/>
            <person name="Heilman E.R."/>
            <person name="Heiman D."/>
            <person name="Howarth C."/>
            <person name="Mehta T."/>
            <person name="Neiman D."/>
            <person name="Pearson M."/>
            <person name="Roberts A."/>
            <person name="Saif S."/>
            <person name="Shea T."/>
            <person name="Shenoy N."/>
            <person name="Sisk P."/>
            <person name="Stolte C."/>
            <person name="Sykes S."/>
            <person name="White J."/>
            <person name="Yandava C."/>
            <person name="Haas B."/>
            <person name="Henn M.R."/>
            <person name="Nusbaum C."/>
            <person name="Birren B."/>
        </authorList>
    </citation>
    <scope>NUCLEOTIDE SEQUENCE [LARGE SCALE GENOMIC DNA]</scope>
</reference>
<dbReference type="PROSITE" id="PS50076">
    <property type="entry name" value="DNAJ_2"/>
    <property type="match status" value="1"/>
</dbReference>
<dbReference type="PANTHER" id="PTHR44825">
    <property type="match status" value="1"/>
</dbReference>
<organism evidence="2 3">
    <name type="scientific">Loa loa</name>
    <name type="common">Eye worm</name>
    <name type="synonym">Filaria loa</name>
    <dbReference type="NCBI Taxonomy" id="7209"/>
    <lineage>
        <taxon>Eukaryota</taxon>
        <taxon>Metazoa</taxon>
        <taxon>Ecdysozoa</taxon>
        <taxon>Nematoda</taxon>
        <taxon>Chromadorea</taxon>
        <taxon>Rhabditida</taxon>
        <taxon>Spirurina</taxon>
        <taxon>Spiruromorpha</taxon>
        <taxon>Filarioidea</taxon>
        <taxon>Onchocercidae</taxon>
        <taxon>Loa</taxon>
    </lineage>
</organism>
<name>A0A1I7VL21_LOALO</name>
<dbReference type="Gene3D" id="1.10.287.110">
    <property type="entry name" value="DnaJ domain"/>
    <property type="match status" value="1"/>
</dbReference>
<accession>A0A1I7VL21</accession>
<dbReference type="WBParaSite" id="EN70_3749">
    <property type="protein sequence ID" value="EN70_3749"/>
    <property type="gene ID" value="EN70_3749"/>
</dbReference>
<dbReference type="AlphaFoldDB" id="A0A1I7VL21"/>
<sequence>MQQILLGLVTWRQQLVYYTKNPTYYEILGVSKDATQTEIKRAYYERSKELHPDRKNCSNDQEVKRRNDAFVELTTAYKVLKVPERRQSYNISLDDNKSGCTEQSSFDGLFAHCQCRNRKKQTNERNRNVLWTLAELRCLWRLFKIFSAVPGSRSSRCWNIASVFELIIIAHISCTKSSIPAIKERFLKFYNNIWKLVVRPYTESLPSYFFRKFNFEQSVIFSLLHDMFNGSISFE</sequence>
<feature type="domain" description="J" evidence="1">
    <location>
        <begin position="23"/>
        <end position="93"/>
    </location>
</feature>
<dbReference type="PANTHER" id="PTHR44825:SF1">
    <property type="entry name" value="DNAJ HOMOLOG SUBFAMILY C MEMBER 4"/>
    <property type="match status" value="1"/>
</dbReference>
<dbReference type="CDD" id="cd06257">
    <property type="entry name" value="DnaJ"/>
    <property type="match status" value="1"/>
</dbReference>
<evidence type="ECO:0000313" key="2">
    <source>
        <dbReference type="Proteomes" id="UP000095285"/>
    </source>
</evidence>
<protein>
    <submittedName>
        <fullName evidence="3">J domain-containing protein</fullName>
    </submittedName>
</protein>
<dbReference type="Pfam" id="PF00226">
    <property type="entry name" value="DnaJ"/>
    <property type="match status" value="1"/>
</dbReference>
<dbReference type="InterPro" id="IPR036869">
    <property type="entry name" value="J_dom_sf"/>
</dbReference>
<dbReference type="PRINTS" id="PR00625">
    <property type="entry name" value="JDOMAIN"/>
</dbReference>
<dbReference type="InterPro" id="IPR001623">
    <property type="entry name" value="DnaJ_domain"/>
</dbReference>
<dbReference type="SUPFAM" id="SSF46565">
    <property type="entry name" value="Chaperone J-domain"/>
    <property type="match status" value="1"/>
</dbReference>
<keyword evidence="2" id="KW-1185">Reference proteome</keyword>